<name>A0ABT8EJY5_9BURK</name>
<dbReference type="InterPro" id="IPR029069">
    <property type="entry name" value="HotDog_dom_sf"/>
</dbReference>
<dbReference type="InterPro" id="IPR006683">
    <property type="entry name" value="Thioestr_dom"/>
</dbReference>
<dbReference type="SUPFAM" id="SSF54637">
    <property type="entry name" value="Thioesterase/thiol ester dehydrase-isomerase"/>
    <property type="match status" value="1"/>
</dbReference>
<accession>A0ABT8EJY5</accession>
<dbReference type="EMBL" id="JAJHNU010000002">
    <property type="protein sequence ID" value="MDN4121591.1"/>
    <property type="molecule type" value="Genomic_DNA"/>
</dbReference>
<proteinExistence type="inferred from homology"/>
<dbReference type="PANTHER" id="PTHR43240">
    <property type="entry name" value="1,4-DIHYDROXY-2-NAPHTHOYL-COA THIOESTERASE 1"/>
    <property type="match status" value="1"/>
</dbReference>
<dbReference type="Gene3D" id="3.10.129.10">
    <property type="entry name" value="Hotdog Thioesterase"/>
    <property type="match status" value="1"/>
</dbReference>
<comment type="catalytic activity">
    <reaction evidence="2">
        <text>a fatty acyl-CoA + H2O = a fatty acid + CoA + H(+)</text>
        <dbReference type="Rhea" id="RHEA:16781"/>
        <dbReference type="ChEBI" id="CHEBI:15377"/>
        <dbReference type="ChEBI" id="CHEBI:15378"/>
        <dbReference type="ChEBI" id="CHEBI:28868"/>
        <dbReference type="ChEBI" id="CHEBI:57287"/>
        <dbReference type="ChEBI" id="CHEBI:77636"/>
        <dbReference type="EC" id="3.1.2.20"/>
    </reaction>
</comment>
<dbReference type="NCBIfam" id="TIGR00369">
    <property type="entry name" value="unchar_dom_1"/>
    <property type="match status" value="1"/>
</dbReference>
<dbReference type="Proteomes" id="UP001168613">
    <property type="component" value="Unassembled WGS sequence"/>
</dbReference>
<dbReference type="InterPro" id="IPR003736">
    <property type="entry name" value="PAAI_dom"/>
</dbReference>
<dbReference type="EC" id="3.1.2.20" evidence="5"/>
<feature type="domain" description="Thioesterase" evidence="8">
    <location>
        <begin position="56"/>
        <end position="131"/>
    </location>
</feature>
<comment type="catalytic activity">
    <reaction evidence="7">
        <text>a medium-chain fatty acyl-CoA + H2O = a medium-chain fatty acid + CoA + H(+)</text>
        <dbReference type="Rhea" id="RHEA:68184"/>
        <dbReference type="ChEBI" id="CHEBI:15377"/>
        <dbReference type="ChEBI" id="CHEBI:15378"/>
        <dbReference type="ChEBI" id="CHEBI:57287"/>
        <dbReference type="ChEBI" id="CHEBI:59558"/>
        <dbReference type="ChEBI" id="CHEBI:90546"/>
    </reaction>
</comment>
<sequence>MSEQSASYWNPSIPEAVRASFACQGAMSLIKASMPVVEQGRVEIHLPHWDGVGQQHGFVHGGVVGMIADSAGGYAAMTVAPEGSSVLSVEYKLNFLAPAKGTMLIARGSVIKAGRRLIITEAKVWAREGTEERLCAVMQQTIMAVSEPERA</sequence>
<evidence type="ECO:0000256" key="1">
    <source>
        <dbReference type="ARBA" id="ARBA00022801"/>
    </source>
</evidence>
<evidence type="ECO:0000256" key="3">
    <source>
        <dbReference type="ARBA" id="ARBA00036002"/>
    </source>
</evidence>
<evidence type="ECO:0000256" key="5">
    <source>
        <dbReference type="ARBA" id="ARBA00038894"/>
    </source>
</evidence>
<evidence type="ECO:0000259" key="8">
    <source>
        <dbReference type="Pfam" id="PF03061"/>
    </source>
</evidence>
<evidence type="ECO:0000256" key="7">
    <source>
        <dbReference type="ARBA" id="ARBA00048062"/>
    </source>
</evidence>
<evidence type="ECO:0000256" key="4">
    <source>
        <dbReference type="ARBA" id="ARBA00038381"/>
    </source>
</evidence>
<gene>
    <name evidence="9" type="ORF">LMS43_09850</name>
</gene>
<evidence type="ECO:0000256" key="6">
    <source>
        <dbReference type="ARBA" id="ARBA00040062"/>
    </source>
</evidence>
<dbReference type="RefSeq" id="WP_266124262.1">
    <property type="nucleotide sequence ID" value="NZ_JAJHNU010000002.1"/>
</dbReference>
<protein>
    <recommendedName>
        <fullName evidence="6">Medium/long-chain acyl-CoA thioesterase YigI</fullName>
        <ecNumber evidence="5">3.1.2.20</ecNumber>
    </recommendedName>
</protein>
<evidence type="ECO:0000313" key="9">
    <source>
        <dbReference type="EMBL" id="MDN4121591.1"/>
    </source>
</evidence>
<comment type="similarity">
    <text evidence="4">Belongs to the YigI thioesterase family.</text>
</comment>
<evidence type="ECO:0000313" key="10">
    <source>
        <dbReference type="Proteomes" id="UP001168613"/>
    </source>
</evidence>
<dbReference type="Pfam" id="PF03061">
    <property type="entry name" value="4HBT"/>
    <property type="match status" value="1"/>
</dbReference>
<comment type="catalytic activity">
    <reaction evidence="3">
        <text>a long-chain fatty acyl-CoA + H2O = a long-chain fatty acid + CoA + H(+)</text>
        <dbReference type="Rhea" id="RHEA:67680"/>
        <dbReference type="ChEBI" id="CHEBI:15377"/>
        <dbReference type="ChEBI" id="CHEBI:15378"/>
        <dbReference type="ChEBI" id="CHEBI:57287"/>
        <dbReference type="ChEBI" id="CHEBI:57560"/>
        <dbReference type="ChEBI" id="CHEBI:83139"/>
    </reaction>
</comment>
<reference evidence="9" key="1">
    <citation type="submission" date="2021-11" db="EMBL/GenBank/DDBJ databases">
        <title>Draft genome sequence of Alcaligenes endophyticus type strain CCUG 75668T.</title>
        <authorList>
            <person name="Salva-Serra F."/>
            <person name="Duran R.E."/>
            <person name="Seeger M."/>
            <person name="Moore E.R.B."/>
            <person name="Jaen-Luchoro D."/>
        </authorList>
    </citation>
    <scope>NUCLEOTIDE SEQUENCE</scope>
    <source>
        <strain evidence="9">CCUG 75668</strain>
    </source>
</reference>
<comment type="caution">
    <text evidence="9">The sequence shown here is derived from an EMBL/GenBank/DDBJ whole genome shotgun (WGS) entry which is preliminary data.</text>
</comment>
<evidence type="ECO:0000256" key="2">
    <source>
        <dbReference type="ARBA" id="ARBA00035880"/>
    </source>
</evidence>
<dbReference type="CDD" id="cd03443">
    <property type="entry name" value="PaaI_thioesterase"/>
    <property type="match status" value="1"/>
</dbReference>
<keyword evidence="10" id="KW-1185">Reference proteome</keyword>
<organism evidence="9 10">
    <name type="scientific">Alcaligenes endophyticus</name>
    <dbReference type="NCBI Taxonomy" id="1929088"/>
    <lineage>
        <taxon>Bacteria</taxon>
        <taxon>Pseudomonadati</taxon>
        <taxon>Pseudomonadota</taxon>
        <taxon>Betaproteobacteria</taxon>
        <taxon>Burkholderiales</taxon>
        <taxon>Alcaligenaceae</taxon>
        <taxon>Alcaligenes</taxon>
    </lineage>
</organism>
<dbReference type="PANTHER" id="PTHR43240:SF20">
    <property type="entry name" value="MEDIUM_LONG-CHAIN ACYL-COA THIOESTERASE YIGI"/>
    <property type="match status" value="1"/>
</dbReference>
<keyword evidence="1" id="KW-0378">Hydrolase</keyword>